<feature type="transmembrane region" description="Helical" evidence="6">
    <location>
        <begin position="116"/>
        <end position="139"/>
    </location>
</feature>
<evidence type="ECO:0000256" key="4">
    <source>
        <dbReference type="ARBA" id="ARBA00022989"/>
    </source>
</evidence>
<sequence>MISIDKYAYSSKLKHTDPLQKVTFALLTLAVCLWADNLIISVAVIFIMGGMTVSGGGTPLRFYIKLLLLPVSFLIIGVSTVAVNISEQPESLLAAIPVAGIWIGVSNEGLQEAIKLFFKALGAVSCLYFLSLSTPMVDLLAALRRLRMPKLLVELMGLVYRFIFVLLETADTIYNAQNCRMGYSSLTAGYRSLGSLISMLFIKSYKRSDELYTALEARGYEGELNVLEETYEKHWKGYVLAVTINVILVLSSIALKQV</sequence>
<dbReference type="PANTHER" id="PTHR43723:SF1">
    <property type="entry name" value="COBALT TRANSPORT PROTEIN CBIQ"/>
    <property type="match status" value="1"/>
</dbReference>
<dbReference type="InterPro" id="IPR052770">
    <property type="entry name" value="Cobalt_transport_CbiQ"/>
</dbReference>
<feature type="transmembrane region" description="Helical" evidence="6">
    <location>
        <begin position="22"/>
        <end position="50"/>
    </location>
</feature>
<dbReference type="GO" id="GO:0006824">
    <property type="term" value="P:cobalt ion transport"/>
    <property type="evidence" value="ECO:0007669"/>
    <property type="project" value="InterPro"/>
</dbReference>
<gene>
    <name evidence="7" type="primary">cbiQ</name>
    <name evidence="7" type="ORF">EFD62_00695</name>
</gene>
<keyword evidence="5 6" id="KW-0472">Membrane</keyword>
<keyword evidence="8" id="KW-1185">Reference proteome</keyword>
<proteinExistence type="predicted"/>
<name>A0A4Q0I801_9FIRM</name>
<reference evidence="8" key="1">
    <citation type="submission" date="2018-11" db="EMBL/GenBank/DDBJ databases">
        <title>Genome sequencing of a novel mesophilic and cellulolytic organism within the genus Hungateiclostridium.</title>
        <authorList>
            <person name="Rettenmaier R."/>
            <person name="Liebl W."/>
            <person name="Zverlov V."/>
        </authorList>
    </citation>
    <scope>NUCLEOTIDE SEQUENCE [LARGE SCALE GENOMIC DNA]</scope>
    <source>
        <strain evidence="8">N2K1</strain>
    </source>
</reference>
<dbReference type="RefSeq" id="WP_128705586.1">
    <property type="nucleotide sequence ID" value="NZ_RLII01000001.1"/>
</dbReference>
<evidence type="ECO:0000256" key="3">
    <source>
        <dbReference type="ARBA" id="ARBA00022692"/>
    </source>
</evidence>
<dbReference type="CDD" id="cd16914">
    <property type="entry name" value="EcfT"/>
    <property type="match status" value="1"/>
</dbReference>
<evidence type="ECO:0000313" key="7">
    <source>
        <dbReference type="EMBL" id="RXE60488.1"/>
    </source>
</evidence>
<evidence type="ECO:0000256" key="1">
    <source>
        <dbReference type="ARBA" id="ARBA00004651"/>
    </source>
</evidence>
<keyword evidence="2" id="KW-1003">Cell membrane</keyword>
<feature type="transmembrane region" description="Helical" evidence="6">
    <location>
        <begin position="92"/>
        <end position="110"/>
    </location>
</feature>
<dbReference type="Pfam" id="PF02361">
    <property type="entry name" value="CbiQ"/>
    <property type="match status" value="1"/>
</dbReference>
<dbReference type="InterPro" id="IPR012809">
    <property type="entry name" value="ECF_CbiQ"/>
</dbReference>
<dbReference type="AlphaFoldDB" id="A0A4Q0I801"/>
<evidence type="ECO:0000256" key="6">
    <source>
        <dbReference type="SAM" id="Phobius"/>
    </source>
</evidence>
<dbReference type="NCBIfam" id="TIGR02454">
    <property type="entry name" value="ECF_T_CbiQ"/>
    <property type="match status" value="1"/>
</dbReference>
<dbReference type="PANTHER" id="PTHR43723">
    <property type="entry name" value="COBALT TRANSPORT PROTEIN CBIQ"/>
    <property type="match status" value="1"/>
</dbReference>
<organism evidence="7 8">
    <name type="scientific">Acetivibrio mesophilus</name>
    <dbReference type="NCBI Taxonomy" id="2487273"/>
    <lineage>
        <taxon>Bacteria</taxon>
        <taxon>Bacillati</taxon>
        <taxon>Bacillota</taxon>
        <taxon>Clostridia</taxon>
        <taxon>Eubacteriales</taxon>
        <taxon>Oscillospiraceae</taxon>
        <taxon>Acetivibrio</taxon>
    </lineage>
</organism>
<comment type="caution">
    <text evidence="7">The sequence shown here is derived from an EMBL/GenBank/DDBJ whole genome shotgun (WGS) entry which is preliminary data.</text>
</comment>
<dbReference type="InterPro" id="IPR003339">
    <property type="entry name" value="ABC/ECF_trnsptr_transmembrane"/>
</dbReference>
<keyword evidence="3 6" id="KW-0812">Transmembrane</keyword>
<dbReference type="OrthoDB" id="9815246at2"/>
<dbReference type="EMBL" id="RLII01000001">
    <property type="protein sequence ID" value="RXE60488.1"/>
    <property type="molecule type" value="Genomic_DNA"/>
</dbReference>
<dbReference type="Proteomes" id="UP000289166">
    <property type="component" value="Unassembled WGS sequence"/>
</dbReference>
<evidence type="ECO:0000313" key="8">
    <source>
        <dbReference type="Proteomes" id="UP000289166"/>
    </source>
</evidence>
<evidence type="ECO:0000256" key="2">
    <source>
        <dbReference type="ARBA" id="ARBA00022475"/>
    </source>
</evidence>
<feature type="transmembrane region" description="Helical" evidence="6">
    <location>
        <begin position="62"/>
        <end position="85"/>
    </location>
</feature>
<protein>
    <submittedName>
        <fullName evidence="7">Cobalt ECF transporter T component CbiQ</fullName>
    </submittedName>
</protein>
<keyword evidence="4 6" id="KW-1133">Transmembrane helix</keyword>
<dbReference type="GO" id="GO:0043190">
    <property type="term" value="C:ATP-binding cassette (ABC) transporter complex"/>
    <property type="evidence" value="ECO:0007669"/>
    <property type="project" value="InterPro"/>
</dbReference>
<feature type="transmembrane region" description="Helical" evidence="6">
    <location>
        <begin position="237"/>
        <end position="255"/>
    </location>
</feature>
<comment type="subcellular location">
    <subcellularLocation>
        <location evidence="1">Cell membrane</location>
        <topology evidence="1">Multi-pass membrane protein</topology>
    </subcellularLocation>
</comment>
<evidence type="ECO:0000256" key="5">
    <source>
        <dbReference type="ARBA" id="ARBA00023136"/>
    </source>
</evidence>
<accession>A0A4Q0I801</accession>